<feature type="non-terminal residue" evidence="2">
    <location>
        <position position="1"/>
    </location>
</feature>
<proteinExistence type="predicted"/>
<organism evidence="2">
    <name type="scientific">Cladocopium goreaui</name>
    <dbReference type="NCBI Taxonomy" id="2562237"/>
    <lineage>
        <taxon>Eukaryota</taxon>
        <taxon>Sar</taxon>
        <taxon>Alveolata</taxon>
        <taxon>Dinophyceae</taxon>
        <taxon>Suessiales</taxon>
        <taxon>Symbiodiniaceae</taxon>
        <taxon>Cladocopium</taxon>
    </lineage>
</organism>
<feature type="compositionally biased region" description="Basic and acidic residues" evidence="1">
    <location>
        <begin position="70"/>
        <end position="85"/>
    </location>
</feature>
<reference evidence="2" key="1">
    <citation type="submission" date="2022-10" db="EMBL/GenBank/DDBJ databases">
        <authorList>
            <person name="Chen Y."/>
            <person name="Dougan E. K."/>
            <person name="Chan C."/>
            <person name="Rhodes N."/>
            <person name="Thang M."/>
        </authorList>
    </citation>
    <scope>NUCLEOTIDE SEQUENCE</scope>
</reference>
<dbReference type="AlphaFoldDB" id="A0A9P1DLV0"/>
<gene>
    <name evidence="2" type="ORF">C1SCF055_LOCUS37084</name>
</gene>
<reference evidence="3 4" key="2">
    <citation type="submission" date="2024-05" db="EMBL/GenBank/DDBJ databases">
        <authorList>
            <person name="Chen Y."/>
            <person name="Shah S."/>
            <person name="Dougan E. K."/>
            <person name="Thang M."/>
            <person name="Chan C."/>
        </authorList>
    </citation>
    <scope>NUCLEOTIDE SEQUENCE [LARGE SCALE GENOMIC DNA]</scope>
</reference>
<dbReference type="EMBL" id="CAMXCT010005302">
    <property type="protein sequence ID" value="CAI4011970.1"/>
    <property type="molecule type" value="Genomic_DNA"/>
</dbReference>
<dbReference type="Proteomes" id="UP001152797">
    <property type="component" value="Unassembled WGS sequence"/>
</dbReference>
<evidence type="ECO:0000313" key="4">
    <source>
        <dbReference type="Proteomes" id="UP001152797"/>
    </source>
</evidence>
<accession>A0A9P1DLV0</accession>
<feature type="region of interest" description="Disordered" evidence="1">
    <location>
        <begin position="17"/>
        <end position="98"/>
    </location>
</feature>
<comment type="caution">
    <text evidence="2">The sequence shown here is derived from an EMBL/GenBank/DDBJ whole genome shotgun (WGS) entry which is preliminary data.</text>
</comment>
<evidence type="ECO:0000313" key="3">
    <source>
        <dbReference type="EMBL" id="CAL4799282.1"/>
    </source>
</evidence>
<name>A0A9P1DLV0_9DINO</name>
<dbReference type="EMBL" id="CAMXCT030005302">
    <property type="protein sequence ID" value="CAL4799282.1"/>
    <property type="molecule type" value="Genomic_DNA"/>
</dbReference>
<evidence type="ECO:0000256" key="1">
    <source>
        <dbReference type="SAM" id="MobiDB-lite"/>
    </source>
</evidence>
<protein>
    <submittedName>
        <fullName evidence="2">Uncharacterized protein</fullName>
    </submittedName>
</protein>
<sequence length="208" mass="22598">MPEPIPAFLAMHHFQAPPRITAVQPGENDTEAQGGVPATTTEETEDKLDLLEVRSCGSFDQKSQSDTDADDFKDLSPEKTSEKAKGQFLEKLNFSPEGKEMEAMQPLEDTAKITSAVEPDIEKVGSAFAPEVSLKRDSDRETKQGLDKLEDVSLPEAADKQAIPALMLSRVPGPGWKDEVKQEVTPEILAAVKSEVSSQFAALQAEMA</sequence>
<evidence type="ECO:0000313" key="2">
    <source>
        <dbReference type="EMBL" id="CAI4011970.1"/>
    </source>
</evidence>
<keyword evidence="4" id="KW-1185">Reference proteome</keyword>
<dbReference type="EMBL" id="CAMXCT020005302">
    <property type="protein sequence ID" value="CAL1165345.1"/>
    <property type="molecule type" value="Genomic_DNA"/>
</dbReference>